<keyword evidence="2" id="KW-1185">Reference proteome</keyword>
<dbReference type="Gene3D" id="2.60.120.1140">
    <property type="entry name" value="Protein of unknown function DUF192"/>
    <property type="match status" value="1"/>
</dbReference>
<dbReference type="EMBL" id="PIPX01000004">
    <property type="protein sequence ID" value="RUO51771.1"/>
    <property type="molecule type" value="Genomic_DNA"/>
</dbReference>
<evidence type="ECO:0008006" key="3">
    <source>
        <dbReference type="Google" id="ProtNLM"/>
    </source>
</evidence>
<dbReference type="InterPro" id="IPR038695">
    <property type="entry name" value="Saro_0823-like_sf"/>
</dbReference>
<dbReference type="AlphaFoldDB" id="A0A432XT58"/>
<accession>A0A432XT58</accession>
<dbReference type="Proteomes" id="UP000287649">
    <property type="component" value="Unassembled WGS sequence"/>
</dbReference>
<comment type="caution">
    <text evidence="1">The sequence shown here is derived from an EMBL/GenBank/DDBJ whole genome shotgun (WGS) entry which is preliminary data.</text>
</comment>
<reference evidence="2" key="1">
    <citation type="journal article" date="2018" name="Front. Microbiol.">
        <title>Genome-Based Analysis Reveals the Taxonomy and Diversity of the Family Idiomarinaceae.</title>
        <authorList>
            <person name="Liu Y."/>
            <person name="Lai Q."/>
            <person name="Shao Z."/>
        </authorList>
    </citation>
    <scope>NUCLEOTIDE SEQUENCE [LARGE SCALE GENOMIC DNA]</scope>
    <source>
        <strain evidence="2">PO-M2</strain>
    </source>
</reference>
<dbReference type="RefSeq" id="WP_126774119.1">
    <property type="nucleotide sequence ID" value="NZ_JANQBU010000004.1"/>
</dbReference>
<name>A0A432XT58_9GAMM</name>
<dbReference type="InterPro" id="IPR003795">
    <property type="entry name" value="DUF192"/>
</dbReference>
<sequence>MMKYGRLLMSPEQFCLWHEVHVLTSFPQRLLGLLTKRGLPRGHAYWFPSCSAVHSWGMLFAIDIVGLDKNQRITAIRRNVQPGVMLKLQGVHSIIECEAGYPYPLEAWCGRRVIFEEREVNHEEVL</sequence>
<evidence type="ECO:0000313" key="2">
    <source>
        <dbReference type="Proteomes" id="UP000287649"/>
    </source>
</evidence>
<protein>
    <recommendedName>
        <fullName evidence="3">DUF192 domain-containing protein</fullName>
    </recommendedName>
</protein>
<dbReference type="Pfam" id="PF02643">
    <property type="entry name" value="DUF192"/>
    <property type="match status" value="1"/>
</dbReference>
<gene>
    <name evidence="1" type="ORF">CWI70_12160</name>
</gene>
<proteinExistence type="predicted"/>
<organism evidence="1 2">
    <name type="scientific">Pseudidiomarina homiensis</name>
    <dbReference type="NCBI Taxonomy" id="364198"/>
    <lineage>
        <taxon>Bacteria</taxon>
        <taxon>Pseudomonadati</taxon>
        <taxon>Pseudomonadota</taxon>
        <taxon>Gammaproteobacteria</taxon>
        <taxon>Alteromonadales</taxon>
        <taxon>Idiomarinaceae</taxon>
        <taxon>Pseudidiomarina</taxon>
    </lineage>
</organism>
<evidence type="ECO:0000313" key="1">
    <source>
        <dbReference type="EMBL" id="RUO51771.1"/>
    </source>
</evidence>
<dbReference type="OrthoDB" id="9813379at2"/>